<feature type="domain" description="EamA" evidence="7">
    <location>
        <begin position="143"/>
        <end position="192"/>
    </location>
</feature>
<dbReference type="SUPFAM" id="SSF103481">
    <property type="entry name" value="Multidrug resistance efflux transporter EmrE"/>
    <property type="match status" value="1"/>
</dbReference>
<proteinExistence type="inferred from homology"/>
<comment type="caution">
    <text evidence="8">The sequence shown here is derived from an EMBL/GenBank/DDBJ whole genome shotgun (WGS) entry which is preliminary data.</text>
</comment>
<dbReference type="InterPro" id="IPR037185">
    <property type="entry name" value="EmrE-like"/>
</dbReference>
<feature type="non-terminal residue" evidence="8">
    <location>
        <position position="1"/>
    </location>
</feature>
<evidence type="ECO:0000256" key="4">
    <source>
        <dbReference type="ARBA" id="ARBA00022989"/>
    </source>
</evidence>
<evidence type="ECO:0000256" key="2">
    <source>
        <dbReference type="ARBA" id="ARBA00007635"/>
    </source>
</evidence>
<reference evidence="8 9" key="1">
    <citation type="journal article" date="2014" name="Agronomy (Basel)">
        <title>A Draft Genome Sequence for Ensete ventricosum, the Drought-Tolerant Tree Against Hunger.</title>
        <authorList>
            <person name="Harrison J."/>
            <person name="Moore K.A."/>
            <person name="Paszkiewicz K."/>
            <person name="Jones T."/>
            <person name="Grant M."/>
            <person name="Ambacheew D."/>
            <person name="Muzemil S."/>
            <person name="Studholme D.J."/>
        </authorList>
    </citation>
    <scope>NUCLEOTIDE SEQUENCE [LARGE SCALE GENOMIC DNA]</scope>
</reference>
<keyword evidence="4 6" id="KW-1133">Transmembrane helix</keyword>
<evidence type="ECO:0000256" key="5">
    <source>
        <dbReference type="ARBA" id="ARBA00023136"/>
    </source>
</evidence>
<dbReference type="Pfam" id="PF00892">
    <property type="entry name" value="EamA"/>
    <property type="match status" value="1"/>
</dbReference>
<evidence type="ECO:0000313" key="9">
    <source>
        <dbReference type="Proteomes" id="UP000287651"/>
    </source>
</evidence>
<evidence type="ECO:0000256" key="3">
    <source>
        <dbReference type="ARBA" id="ARBA00022692"/>
    </source>
</evidence>
<comment type="similarity">
    <text evidence="2 6">Belongs to the drug/metabolite transporter (DMT) superfamily. Plant drug/metabolite exporter (P-DME) (TC 2.A.7.4) family.</text>
</comment>
<dbReference type="Proteomes" id="UP000287651">
    <property type="component" value="Unassembled WGS sequence"/>
</dbReference>
<protein>
    <recommendedName>
        <fullName evidence="6">WAT1-related protein</fullName>
    </recommendedName>
</protein>
<dbReference type="GO" id="GO:0022857">
    <property type="term" value="F:transmembrane transporter activity"/>
    <property type="evidence" value="ECO:0007669"/>
    <property type="project" value="InterPro"/>
</dbReference>
<organism evidence="8 9">
    <name type="scientific">Ensete ventricosum</name>
    <name type="common">Abyssinian banana</name>
    <name type="synonym">Musa ensete</name>
    <dbReference type="NCBI Taxonomy" id="4639"/>
    <lineage>
        <taxon>Eukaryota</taxon>
        <taxon>Viridiplantae</taxon>
        <taxon>Streptophyta</taxon>
        <taxon>Embryophyta</taxon>
        <taxon>Tracheophyta</taxon>
        <taxon>Spermatophyta</taxon>
        <taxon>Magnoliopsida</taxon>
        <taxon>Liliopsida</taxon>
        <taxon>Zingiberales</taxon>
        <taxon>Musaceae</taxon>
        <taxon>Ensete</taxon>
    </lineage>
</organism>
<dbReference type="InterPro" id="IPR030184">
    <property type="entry name" value="WAT1-related"/>
</dbReference>
<comment type="subcellular location">
    <subcellularLocation>
        <location evidence="1 6">Membrane</location>
        <topology evidence="1 6">Multi-pass membrane protein</topology>
    </subcellularLocation>
</comment>
<gene>
    <name evidence="8" type="ORF">B296_00029245</name>
</gene>
<evidence type="ECO:0000259" key="7">
    <source>
        <dbReference type="Pfam" id="PF00892"/>
    </source>
</evidence>
<name>A0A426YA03_ENSVE</name>
<evidence type="ECO:0000313" key="8">
    <source>
        <dbReference type="EMBL" id="RRT48582.1"/>
    </source>
</evidence>
<dbReference type="InterPro" id="IPR000620">
    <property type="entry name" value="EamA_dom"/>
</dbReference>
<dbReference type="GO" id="GO:0016020">
    <property type="term" value="C:membrane"/>
    <property type="evidence" value="ECO:0007669"/>
    <property type="project" value="UniProtKB-SubCell"/>
</dbReference>
<sequence>PPCFTPFLSASLVKFRGRRQQYPRGRGGRMVVGMAMRRNEVLRAHLGMALVQVTYGGYHVLTKSVLNVGMNEVVFCVYRDLVAIAFLAPFALLQHRRFLVFPPFLLLLVSIICLPDDDLMIRRLVNKCGNIFDRNVGLQVTRRLFASFILLGFTGIFANQLLFLLGLSYTNPTYASAVQPAIPVFTFILAAVMG</sequence>
<evidence type="ECO:0000256" key="6">
    <source>
        <dbReference type="RuleBase" id="RU363077"/>
    </source>
</evidence>
<accession>A0A426YA03</accession>
<comment type="caution">
    <text evidence="6">Lacks conserved residue(s) required for the propagation of feature annotation.</text>
</comment>
<feature type="transmembrane region" description="Helical" evidence="6">
    <location>
        <begin position="98"/>
        <end position="114"/>
    </location>
</feature>
<evidence type="ECO:0000256" key="1">
    <source>
        <dbReference type="ARBA" id="ARBA00004141"/>
    </source>
</evidence>
<feature type="transmembrane region" description="Helical" evidence="6">
    <location>
        <begin position="144"/>
        <end position="167"/>
    </location>
</feature>
<dbReference type="EMBL" id="AMZH03013862">
    <property type="protein sequence ID" value="RRT48582.1"/>
    <property type="molecule type" value="Genomic_DNA"/>
</dbReference>
<keyword evidence="3 6" id="KW-0812">Transmembrane</keyword>
<keyword evidence="5 6" id="KW-0472">Membrane</keyword>
<dbReference type="PANTHER" id="PTHR31218">
    <property type="entry name" value="WAT1-RELATED PROTEIN"/>
    <property type="match status" value="1"/>
</dbReference>
<dbReference type="AlphaFoldDB" id="A0A426YA03"/>
<feature type="transmembrane region" description="Helical" evidence="6">
    <location>
        <begin position="173"/>
        <end position="193"/>
    </location>
</feature>